<feature type="region of interest" description="Disordered" evidence="1">
    <location>
        <begin position="573"/>
        <end position="637"/>
    </location>
</feature>
<feature type="region of interest" description="Disordered" evidence="1">
    <location>
        <begin position="61"/>
        <end position="81"/>
    </location>
</feature>
<evidence type="ECO:0000313" key="4">
    <source>
        <dbReference type="WBParaSite" id="Pan_g5043.t1"/>
    </source>
</evidence>
<reference evidence="3" key="1">
    <citation type="journal article" date="2013" name="Genetics">
        <title>The draft genome and transcriptome of Panagrellus redivivus are shaped by the harsh demands of a free-living lifestyle.</title>
        <authorList>
            <person name="Srinivasan J."/>
            <person name="Dillman A.R."/>
            <person name="Macchietto M.G."/>
            <person name="Heikkinen L."/>
            <person name="Lakso M."/>
            <person name="Fracchia K.M."/>
            <person name="Antoshechkin I."/>
            <person name="Mortazavi A."/>
            <person name="Wong G."/>
            <person name="Sternberg P.W."/>
        </authorList>
    </citation>
    <scope>NUCLEOTIDE SEQUENCE [LARGE SCALE GENOMIC DNA]</scope>
    <source>
        <strain evidence="3">MT8872</strain>
    </source>
</reference>
<feature type="compositionally biased region" description="Basic residues" evidence="1">
    <location>
        <begin position="353"/>
        <end position="362"/>
    </location>
</feature>
<keyword evidence="2" id="KW-0472">Membrane</keyword>
<evidence type="ECO:0000256" key="2">
    <source>
        <dbReference type="SAM" id="Phobius"/>
    </source>
</evidence>
<proteinExistence type="predicted"/>
<keyword evidence="2" id="KW-1133">Transmembrane helix</keyword>
<feature type="compositionally biased region" description="Acidic residues" evidence="1">
    <location>
        <begin position="67"/>
        <end position="76"/>
    </location>
</feature>
<evidence type="ECO:0000313" key="3">
    <source>
        <dbReference type="Proteomes" id="UP000492821"/>
    </source>
</evidence>
<dbReference type="WBParaSite" id="Pan_g5043.t1">
    <property type="protein sequence ID" value="Pan_g5043.t1"/>
    <property type="gene ID" value="Pan_g5043"/>
</dbReference>
<dbReference type="AlphaFoldDB" id="A0A7E4W1N0"/>
<name>A0A7E4W1N0_PANRE</name>
<dbReference type="Proteomes" id="UP000492821">
    <property type="component" value="Unassembled WGS sequence"/>
</dbReference>
<keyword evidence="2" id="KW-0812">Transmembrane</keyword>
<feature type="compositionally biased region" description="Basic residues" evidence="1">
    <location>
        <begin position="376"/>
        <end position="403"/>
    </location>
</feature>
<feature type="region of interest" description="Disordered" evidence="1">
    <location>
        <begin position="519"/>
        <end position="548"/>
    </location>
</feature>
<accession>A0A7E4W1N0</accession>
<feature type="compositionally biased region" description="Polar residues" evidence="1">
    <location>
        <begin position="460"/>
        <end position="471"/>
    </location>
</feature>
<dbReference type="PROSITE" id="PS51257">
    <property type="entry name" value="PROKAR_LIPOPROTEIN"/>
    <property type="match status" value="1"/>
</dbReference>
<reference evidence="4" key="2">
    <citation type="submission" date="2020-10" db="UniProtKB">
        <authorList>
            <consortium name="WormBaseParasite"/>
        </authorList>
    </citation>
    <scope>IDENTIFICATION</scope>
</reference>
<sequence length="637" mass="72330">MPKLLGSQTMAAGRYRRVAVIAALLGVLFTTVACDSLFPIPSKTRNATNSTTKFKNETLQLAKDDSSETDDADSSSEIDPSTENVDYKDFCSTANLYIATKGYKHRYAYGLTFDCTFFFFNIEEYPAVEILFDYFNFRYDLVGERIKQVCPVDLFEIKYIARFPKPYFEILDLKAGTATQIDVEKGNFYFYHYSPSSLHTDWQAPRNRWTSHYHSLLLHHMSSNNSKSGRPQVHYYIRHNNENHPGACFAESHGSTALLFQIRLVLGTEAIDLNNYMEDGEFHTPVVKRVAHYYFWGIIGEIILCGVTIIMCIILMTIKACQYYRYEACRYEVEKFVVSCYVEKLEKLSKLAKPKRHRKSKKKVEIIKKIESLKKSSPKKRKKKKKSPSSSSRSHHHHHHKKCHSESDERIPQGSKIIPLPLEKDLFASDKPKTKAPSAAKPSVKPADHKHPTPRRKESSNGSVCSLQSVTEPVENSFDWTSKGVKLSKRPLAIELYKKDLEKDEDEAYKLGMNISSLRRKRRLEQQGKPAVSKPNSERPGDGLTNSTMIKTMSHDLKNKKEEEAQLDKMQKAKAAAAAWKPKDTVTPKSIVNERPMRVGDDGSLHPVGGSYPPSTKEAGPWGSVSIPPSTADKKQD</sequence>
<protein>
    <submittedName>
        <fullName evidence="4">Uncharacterized protein</fullName>
    </submittedName>
</protein>
<feature type="compositionally biased region" description="Basic and acidic residues" evidence="1">
    <location>
        <begin position="363"/>
        <end position="374"/>
    </location>
</feature>
<feature type="compositionally biased region" description="Basic and acidic residues" evidence="1">
    <location>
        <begin position="446"/>
        <end position="459"/>
    </location>
</feature>
<feature type="region of interest" description="Disordered" evidence="1">
    <location>
        <begin position="353"/>
        <end position="411"/>
    </location>
</feature>
<feature type="compositionally biased region" description="Basic and acidic residues" evidence="1">
    <location>
        <begin position="595"/>
        <end position="604"/>
    </location>
</feature>
<feature type="region of interest" description="Disordered" evidence="1">
    <location>
        <begin position="431"/>
        <end position="482"/>
    </location>
</feature>
<keyword evidence="3" id="KW-1185">Reference proteome</keyword>
<organism evidence="3 4">
    <name type="scientific">Panagrellus redivivus</name>
    <name type="common">Microworm</name>
    <dbReference type="NCBI Taxonomy" id="6233"/>
    <lineage>
        <taxon>Eukaryota</taxon>
        <taxon>Metazoa</taxon>
        <taxon>Ecdysozoa</taxon>
        <taxon>Nematoda</taxon>
        <taxon>Chromadorea</taxon>
        <taxon>Rhabditida</taxon>
        <taxon>Tylenchina</taxon>
        <taxon>Panagrolaimomorpha</taxon>
        <taxon>Panagrolaimoidea</taxon>
        <taxon>Panagrolaimidae</taxon>
        <taxon>Panagrellus</taxon>
    </lineage>
</organism>
<evidence type="ECO:0000256" key="1">
    <source>
        <dbReference type="SAM" id="MobiDB-lite"/>
    </source>
</evidence>
<feature type="transmembrane region" description="Helical" evidence="2">
    <location>
        <begin position="293"/>
        <end position="316"/>
    </location>
</feature>
<feature type="compositionally biased region" description="Low complexity" evidence="1">
    <location>
        <begin position="435"/>
        <end position="445"/>
    </location>
</feature>